<accession>A0AC58MPT1</accession>
<evidence type="ECO:0000313" key="1">
    <source>
        <dbReference type="Proteomes" id="UP001732720"/>
    </source>
</evidence>
<dbReference type="Proteomes" id="UP001732720">
    <property type="component" value="Chromosome 6"/>
</dbReference>
<reference evidence="2" key="1">
    <citation type="submission" date="2025-08" db="UniProtKB">
        <authorList>
            <consortium name="RefSeq"/>
        </authorList>
    </citation>
    <scope>IDENTIFICATION</scope>
</reference>
<dbReference type="RefSeq" id="XP_073931411.1">
    <property type="nucleotide sequence ID" value="XM_074075310.1"/>
</dbReference>
<evidence type="ECO:0000313" key="2">
    <source>
        <dbReference type="RefSeq" id="XP_073931411.1"/>
    </source>
</evidence>
<proteinExistence type="predicted"/>
<sequence>MSEEEVTFSPQRVLQSSPESQNILRVDATQKPRKADGKEFSVPWHLITVTLWFRCLLLLVVIGLLLIKDKHEQESLENVHQRYHILKKNNSLLEQLLTNKSLECDNSKITTFQPKKELGSFSIKKKSCDKNNAASKSLENAIGKLCGHWSCHGVKCYYFVMEFKDWKECKQMCQSHRLSLLKIDDYNELNFLQSQIYPDYYWIGLSYDSGEGKWKWTDGGTSEIDGKVMNMVSAHGECAYLATSRLTNSNCHKTNYCICEMSIDRIVYSTVRD</sequence>
<keyword evidence="1" id="KW-1185">Reference proteome</keyword>
<protein>
    <submittedName>
        <fullName evidence="2">Killer cell lectin-like receptor 6</fullName>
    </submittedName>
</protein>
<name>A0AC58MPT1_CASCN</name>
<organism evidence="1 2">
    <name type="scientific">Castor canadensis</name>
    <name type="common">American beaver</name>
    <dbReference type="NCBI Taxonomy" id="51338"/>
    <lineage>
        <taxon>Eukaryota</taxon>
        <taxon>Metazoa</taxon>
        <taxon>Chordata</taxon>
        <taxon>Craniata</taxon>
        <taxon>Vertebrata</taxon>
        <taxon>Euteleostomi</taxon>
        <taxon>Mammalia</taxon>
        <taxon>Eutheria</taxon>
        <taxon>Euarchontoglires</taxon>
        <taxon>Glires</taxon>
        <taxon>Rodentia</taxon>
        <taxon>Castorimorpha</taxon>
        <taxon>Castoridae</taxon>
        <taxon>Castor</taxon>
    </lineage>
</organism>
<gene>
    <name evidence="2" type="primary">LOC141423866</name>
</gene>